<sequence length="409" mass="46135">MRHTISKVTRKAAREAVEGRIVTIPNDVWRSDALNHDKRIRTLLGAGLMTSKDHSIDSKKHKKKQHQKDDGWTALDPKNPVYNFLIEYYGIKGAKGPRRLARWSPDPSLIFHQQTPSIPFEELLNELRTNLGHEKNDNGNNVLLERLQKGGGILLEDAIPDDIGSTLHLRGATYIENVGILYSPALHFTQQPQQNNNTRTTSTNSASSSYRWYQSILSNTIQSTPILHCYGLHEWAMQYQPPNAPPPPSAKYQSHLPLRVSQQTINTLVERKGISCTHVDALRYFAPAAKPLNQYGGNLDRADQLNLEQKGCVHATMDLFKISLRLQPFVDASLIGDALEVALLARRLDVEASPYDATAYGLGVVYVETNEGRAEYKRRQVEVMEKAEVVRKKLLSAYDDFLMLALFDE</sequence>
<feature type="region of interest" description="Disordered" evidence="1">
    <location>
        <begin position="52"/>
        <end position="73"/>
    </location>
</feature>
<evidence type="ECO:0000313" key="2">
    <source>
        <dbReference type="EMBL" id="CAE4668185.1"/>
    </source>
</evidence>
<dbReference type="AlphaFoldDB" id="A0A6V2QB80"/>
<organism evidence="3">
    <name type="scientific">Ditylum brightwellii</name>
    <dbReference type="NCBI Taxonomy" id="49249"/>
    <lineage>
        <taxon>Eukaryota</taxon>
        <taxon>Sar</taxon>
        <taxon>Stramenopiles</taxon>
        <taxon>Ochrophyta</taxon>
        <taxon>Bacillariophyta</taxon>
        <taxon>Mediophyceae</taxon>
        <taxon>Lithodesmiophycidae</taxon>
        <taxon>Lithodesmiales</taxon>
        <taxon>Lithodesmiaceae</taxon>
        <taxon>Ditylum</taxon>
    </lineage>
</organism>
<evidence type="ECO:0000256" key="1">
    <source>
        <dbReference type="SAM" id="MobiDB-lite"/>
    </source>
</evidence>
<dbReference type="EMBL" id="HBNS01060807">
    <property type="protein sequence ID" value="CAE4668185.1"/>
    <property type="molecule type" value="Transcribed_RNA"/>
</dbReference>
<gene>
    <name evidence="2" type="ORF">DBRI00130_LOCUS43811</name>
    <name evidence="3" type="ORF">DBRI00130_LOCUS43812</name>
</gene>
<dbReference type="EMBL" id="HBNS01060808">
    <property type="protein sequence ID" value="CAE4668188.1"/>
    <property type="molecule type" value="Transcribed_RNA"/>
</dbReference>
<reference evidence="3" key="1">
    <citation type="submission" date="2021-01" db="EMBL/GenBank/DDBJ databases">
        <authorList>
            <person name="Corre E."/>
            <person name="Pelletier E."/>
            <person name="Niang G."/>
            <person name="Scheremetjew M."/>
            <person name="Finn R."/>
            <person name="Kale V."/>
            <person name="Holt S."/>
            <person name="Cochrane G."/>
            <person name="Meng A."/>
            <person name="Brown T."/>
            <person name="Cohen L."/>
        </authorList>
    </citation>
    <scope>NUCLEOTIDE SEQUENCE</scope>
    <source>
        <strain evidence="3">GSO104</strain>
    </source>
</reference>
<accession>A0A6V2QB80</accession>
<proteinExistence type="predicted"/>
<protein>
    <submittedName>
        <fullName evidence="3">Uncharacterized protein</fullName>
    </submittedName>
</protein>
<name>A0A6V2QB80_9STRA</name>
<evidence type="ECO:0000313" key="3">
    <source>
        <dbReference type="EMBL" id="CAE4668188.1"/>
    </source>
</evidence>